<sequence length="43" mass="5020">MEEIAQRPDVVAAQRYDGLNYDLSQDYPFREKPVSLSELMTRS</sequence>
<organism evidence="1 2">
    <name type="scientific">Anaerotruncus colihominis DSM 17241</name>
    <dbReference type="NCBI Taxonomy" id="445972"/>
    <lineage>
        <taxon>Bacteria</taxon>
        <taxon>Bacillati</taxon>
        <taxon>Bacillota</taxon>
        <taxon>Clostridia</taxon>
        <taxon>Eubacteriales</taxon>
        <taxon>Oscillospiraceae</taxon>
        <taxon>Anaerotruncus</taxon>
    </lineage>
</organism>
<gene>
    <name evidence="1" type="ORF">ANACOL_02944</name>
</gene>
<name>B0PEF3_9FIRM</name>
<evidence type="ECO:0000313" key="2">
    <source>
        <dbReference type="Proteomes" id="UP000003803"/>
    </source>
</evidence>
<comment type="caution">
    <text evidence="1">The sequence shown here is derived from an EMBL/GenBank/DDBJ whole genome shotgun (WGS) entry which is preliminary data.</text>
</comment>
<dbReference type="HOGENOM" id="CLU_3228791_0_0_9"/>
<dbReference type="Proteomes" id="UP000003803">
    <property type="component" value="Unassembled WGS sequence"/>
</dbReference>
<proteinExistence type="predicted"/>
<dbReference type="EMBL" id="ABGD02000024">
    <property type="protein sequence ID" value="EDS10342.1"/>
    <property type="molecule type" value="Genomic_DNA"/>
</dbReference>
<dbReference type="AlphaFoldDB" id="B0PEF3"/>
<reference evidence="1" key="2">
    <citation type="submission" date="2013-09" db="EMBL/GenBank/DDBJ databases">
        <title>Draft genome sequence of Anaerotruncus colihominis(DSM 17241).</title>
        <authorList>
            <person name="Sudarsanam P."/>
            <person name="Ley R."/>
            <person name="Guruge J."/>
            <person name="Turnbaugh P.J."/>
            <person name="Mahowald M."/>
            <person name="Liep D."/>
            <person name="Gordon J."/>
        </authorList>
    </citation>
    <scope>NUCLEOTIDE SEQUENCE</scope>
    <source>
        <strain evidence="1">DSM 17241</strain>
    </source>
</reference>
<evidence type="ECO:0000313" key="1">
    <source>
        <dbReference type="EMBL" id="EDS10342.1"/>
    </source>
</evidence>
<reference evidence="1" key="1">
    <citation type="submission" date="2007-11" db="EMBL/GenBank/DDBJ databases">
        <authorList>
            <person name="Fulton L."/>
            <person name="Clifton S."/>
            <person name="Fulton B."/>
            <person name="Xu J."/>
            <person name="Minx P."/>
            <person name="Pepin K.H."/>
            <person name="Johnson M."/>
            <person name="Thiruvilangam P."/>
            <person name="Bhonagiri V."/>
            <person name="Nash W.E."/>
            <person name="Mardis E.R."/>
            <person name="Wilson R.K."/>
        </authorList>
    </citation>
    <scope>NUCLEOTIDE SEQUENCE [LARGE SCALE GENOMIC DNA]</scope>
    <source>
        <strain evidence="1">DSM 17241</strain>
    </source>
</reference>
<keyword evidence="2" id="KW-1185">Reference proteome</keyword>
<protein>
    <submittedName>
        <fullName evidence="1">Uncharacterized protein</fullName>
    </submittedName>
</protein>
<accession>B0PEF3</accession>